<comment type="subcellular location">
    <subcellularLocation>
        <location evidence="1">Secreted</location>
    </subcellularLocation>
</comment>
<dbReference type="InterPro" id="IPR017847">
    <property type="entry name" value="T6SS_RhsGE_Vgr_subset"/>
</dbReference>
<dbReference type="InterPro" id="IPR050708">
    <property type="entry name" value="T6SS_VgrG/RHS"/>
</dbReference>
<comment type="caution">
    <text evidence="6">The sequence shown here is derived from an EMBL/GenBank/DDBJ whole genome shotgun (WGS) entry which is preliminary data.</text>
</comment>
<evidence type="ECO:0000313" key="7">
    <source>
        <dbReference type="Proteomes" id="UP001595596"/>
    </source>
</evidence>
<dbReference type="Gene3D" id="2.40.50.230">
    <property type="entry name" value="Gp5 N-terminal domain"/>
    <property type="match status" value="1"/>
</dbReference>
<evidence type="ECO:0000256" key="1">
    <source>
        <dbReference type="ARBA" id="ARBA00004613"/>
    </source>
</evidence>
<dbReference type="Pfam" id="PF04717">
    <property type="entry name" value="Phage_base_V"/>
    <property type="match status" value="1"/>
</dbReference>
<dbReference type="SUPFAM" id="SSF69279">
    <property type="entry name" value="Phage tail proteins"/>
    <property type="match status" value="2"/>
</dbReference>
<protein>
    <submittedName>
        <fullName evidence="6">Type VI secretion system Vgr family protein</fullName>
    </submittedName>
</protein>
<keyword evidence="3" id="KW-0964">Secreted</keyword>
<dbReference type="SUPFAM" id="SSF69349">
    <property type="entry name" value="Phage fibre proteins"/>
    <property type="match status" value="1"/>
</dbReference>
<evidence type="ECO:0000256" key="3">
    <source>
        <dbReference type="ARBA" id="ARBA00022525"/>
    </source>
</evidence>
<dbReference type="PANTHER" id="PTHR32305:SF15">
    <property type="entry name" value="PROTEIN RHSA-RELATED"/>
    <property type="match status" value="1"/>
</dbReference>
<dbReference type="Pfam" id="PF05954">
    <property type="entry name" value="Phage_GPD"/>
    <property type="match status" value="1"/>
</dbReference>
<dbReference type="EMBL" id="JBHRXE010000001">
    <property type="protein sequence ID" value="MFC3567975.1"/>
    <property type="molecule type" value="Genomic_DNA"/>
</dbReference>
<dbReference type="RefSeq" id="WP_379027489.1">
    <property type="nucleotide sequence ID" value="NZ_JBHRXE010000001.1"/>
</dbReference>
<dbReference type="Gene3D" id="3.55.50.10">
    <property type="entry name" value="Baseplate protein-like domains"/>
    <property type="match status" value="1"/>
</dbReference>
<evidence type="ECO:0000256" key="2">
    <source>
        <dbReference type="ARBA" id="ARBA00005558"/>
    </source>
</evidence>
<dbReference type="InterPro" id="IPR006531">
    <property type="entry name" value="Gp5/Vgr_OB"/>
</dbReference>
<gene>
    <name evidence="6" type="ORF">ACFOMP_00710</name>
</gene>
<dbReference type="NCBIfam" id="TIGR01646">
    <property type="entry name" value="vgr_GE"/>
    <property type="match status" value="1"/>
</dbReference>
<dbReference type="Pfam" id="PF22178">
    <property type="entry name" value="Gp5_trimer_C"/>
    <property type="match status" value="1"/>
</dbReference>
<dbReference type="Gene3D" id="2.30.110.50">
    <property type="match status" value="1"/>
</dbReference>
<dbReference type="PANTHER" id="PTHR32305">
    <property type="match status" value="1"/>
</dbReference>
<dbReference type="SUPFAM" id="SSF69255">
    <property type="entry name" value="gp5 N-terminal domain-like"/>
    <property type="match status" value="1"/>
</dbReference>
<comment type="similarity">
    <text evidence="2">Belongs to the VgrG protein family.</text>
</comment>
<evidence type="ECO:0000259" key="5">
    <source>
        <dbReference type="Pfam" id="PF22178"/>
    </source>
</evidence>
<proteinExistence type="inferred from homology"/>
<keyword evidence="7" id="KW-1185">Reference proteome</keyword>
<dbReference type="InterPro" id="IPR054030">
    <property type="entry name" value="Gp5_Vgr_C"/>
</dbReference>
<dbReference type="Gene3D" id="4.10.220.110">
    <property type="match status" value="1"/>
</dbReference>
<dbReference type="NCBIfam" id="TIGR03361">
    <property type="entry name" value="VI_Rhs_Vgr"/>
    <property type="match status" value="1"/>
</dbReference>
<organism evidence="6 7">
    <name type="scientific">Paracoccus simplex</name>
    <dbReference type="NCBI Taxonomy" id="2086346"/>
    <lineage>
        <taxon>Bacteria</taxon>
        <taxon>Pseudomonadati</taxon>
        <taxon>Pseudomonadota</taxon>
        <taxon>Alphaproteobacteria</taxon>
        <taxon>Rhodobacterales</taxon>
        <taxon>Paracoccaceae</taxon>
        <taxon>Paracoccus</taxon>
    </lineage>
</organism>
<reference evidence="7" key="1">
    <citation type="journal article" date="2019" name="Int. J. Syst. Evol. Microbiol.">
        <title>The Global Catalogue of Microorganisms (GCM) 10K type strain sequencing project: providing services to taxonomists for standard genome sequencing and annotation.</title>
        <authorList>
            <consortium name="The Broad Institute Genomics Platform"/>
            <consortium name="The Broad Institute Genome Sequencing Center for Infectious Disease"/>
            <person name="Wu L."/>
            <person name="Ma J."/>
        </authorList>
    </citation>
    <scope>NUCLEOTIDE SEQUENCE [LARGE SCALE GENOMIC DNA]</scope>
    <source>
        <strain evidence="7">VKM B-3226</strain>
    </source>
</reference>
<accession>A0ABV7RVQ9</accession>
<dbReference type="InterPro" id="IPR037026">
    <property type="entry name" value="Vgr_OB-fold_dom_sf"/>
</dbReference>
<evidence type="ECO:0000259" key="4">
    <source>
        <dbReference type="Pfam" id="PF04717"/>
    </source>
</evidence>
<name>A0ABV7RVQ9_9RHOB</name>
<feature type="domain" description="Gp5/Type VI secretion system Vgr C-terminal trimerisation" evidence="5">
    <location>
        <begin position="467"/>
        <end position="557"/>
    </location>
</feature>
<feature type="domain" description="Gp5/Type VI secretion system Vgr protein OB-fold" evidence="4">
    <location>
        <begin position="385"/>
        <end position="449"/>
    </location>
</feature>
<evidence type="ECO:0000313" key="6">
    <source>
        <dbReference type="EMBL" id="MFC3567975.1"/>
    </source>
</evidence>
<sequence length="651" mass="71076">MNVPFKQTGRLGRLTTALGPDELALLRLDGSDHLNELFDYRVEALAIHSKVDFDALIGTHATVEIEGRAGPRQFDGIVTQARWAGVGENGHRYDLTLRPWLWLASRRRNQRIFHNKTVVQILTELFADYAPLGDPALEFQLSEDYPVLEYTVQYRESDMDFARRQMERHGISFHFRHASGSHTMVLTDDVLAHETIGLRPYKSYDGHHQAEGEHFWDWSAERNLTTGATRLIDYNFKTPTAAMEVDQLGDAAHAFGQLESFEYPGDFPDQTTGRRIAQRRMKQFRGGDSRVRAMGDCLALGSGKTVTLGGDEVPGTGERFLCLSASHHFVSEAYGSGGAGSDGYSFSGAYVLMPDKAPMVPPRRTPMPVMQGPQTAMVVGEGEIDCDEFGRILVRFHWDLEGAISMRCRVAQNWAGNGLGGVVIPRIGMEVVVDFIDGDPDKPIVTGCVVNGQNGNIYGLPASKTKSGFKTKTHQGSGFNELSFEDANGTEKIFLHAQKDMERVIKDNESTLVENGNRAITVQTGDETKAVASGNLTETVALTRASQATKITETAVAGKAGPGVIAYSADDDITATAKKLVSLHSDLKMQQTAKTIYAEAKEAITLKVGSGTITMTKDGIVLQFGSTRVTLAEGVLDQVAGMIHLNKDSAG</sequence>
<dbReference type="InterPro" id="IPR006533">
    <property type="entry name" value="T6SS_Vgr_RhsGE"/>
</dbReference>
<dbReference type="Proteomes" id="UP001595596">
    <property type="component" value="Unassembled WGS sequence"/>
</dbReference>